<dbReference type="EMBL" id="VORY01000005">
    <property type="protein sequence ID" value="TXD94251.1"/>
    <property type="molecule type" value="Genomic_DNA"/>
</dbReference>
<feature type="compositionally biased region" description="Basic and acidic residues" evidence="1">
    <location>
        <begin position="1"/>
        <end position="52"/>
    </location>
</feature>
<comment type="caution">
    <text evidence="2">The sequence shown here is derived from an EMBL/GenBank/DDBJ whole genome shotgun (WGS) entry which is preliminary data.</text>
</comment>
<feature type="compositionally biased region" description="Basic and acidic residues" evidence="1">
    <location>
        <begin position="87"/>
        <end position="103"/>
    </location>
</feature>
<name>A0A5C6ZU25_9FLAO</name>
<keyword evidence="3" id="KW-1185">Reference proteome</keyword>
<feature type="region of interest" description="Disordered" evidence="1">
    <location>
        <begin position="1"/>
        <end position="103"/>
    </location>
</feature>
<dbReference type="Proteomes" id="UP000321367">
    <property type="component" value="Unassembled WGS sequence"/>
</dbReference>
<dbReference type="OrthoDB" id="1453481at2"/>
<reference evidence="2 3" key="1">
    <citation type="submission" date="2019-08" db="EMBL/GenBank/DDBJ databases">
        <title>Genome sequence of Gillisia hiemivivida IC154 (type strain).</title>
        <authorList>
            <person name="Bowman J.P."/>
        </authorList>
    </citation>
    <scope>NUCLEOTIDE SEQUENCE [LARGE SCALE GENOMIC DNA]</scope>
    <source>
        <strain evidence="2 3">IC154</strain>
    </source>
</reference>
<sequence length="103" mass="11565">MKAKDKNSEKKENLKYNPEITEHDKDVLNQDNIHGDGGDDQELKDRKRKVDFAGEDLDVPGRNRAKKGNGPGGINDEENKLFSQGGDSKDNLERDDAANQKKK</sequence>
<evidence type="ECO:0000256" key="1">
    <source>
        <dbReference type="SAM" id="MobiDB-lite"/>
    </source>
</evidence>
<dbReference type="AlphaFoldDB" id="A0A5C6ZU25"/>
<evidence type="ECO:0000313" key="3">
    <source>
        <dbReference type="Proteomes" id="UP000321367"/>
    </source>
</evidence>
<evidence type="ECO:0000313" key="2">
    <source>
        <dbReference type="EMBL" id="TXD94251.1"/>
    </source>
</evidence>
<organism evidence="2 3">
    <name type="scientific">Gillisia hiemivivida</name>
    <dbReference type="NCBI Taxonomy" id="291190"/>
    <lineage>
        <taxon>Bacteria</taxon>
        <taxon>Pseudomonadati</taxon>
        <taxon>Bacteroidota</taxon>
        <taxon>Flavobacteriia</taxon>
        <taxon>Flavobacteriales</taxon>
        <taxon>Flavobacteriaceae</taxon>
        <taxon>Gillisia</taxon>
    </lineage>
</organism>
<proteinExistence type="predicted"/>
<protein>
    <submittedName>
        <fullName evidence="2">Uncharacterized protein</fullName>
    </submittedName>
</protein>
<dbReference type="RefSeq" id="WP_146931055.1">
    <property type="nucleotide sequence ID" value="NZ_CBCSHZ010000024.1"/>
</dbReference>
<accession>A0A5C6ZU25</accession>
<gene>
    <name evidence="2" type="ORF">ES724_06270</name>
</gene>